<dbReference type="SMART" id="SM00950">
    <property type="entry name" value="Piwi"/>
    <property type="match status" value="1"/>
</dbReference>
<dbReference type="Pfam" id="PF16487">
    <property type="entry name" value="ArgoMid"/>
    <property type="match status" value="1"/>
</dbReference>
<dbReference type="InterPro" id="IPR036397">
    <property type="entry name" value="RNaseH_sf"/>
</dbReference>
<dbReference type="SMART" id="SM01163">
    <property type="entry name" value="DUF1785"/>
    <property type="match status" value="1"/>
</dbReference>
<dbReference type="PROSITE" id="PS50822">
    <property type="entry name" value="PIWI"/>
    <property type="match status" value="2"/>
</dbReference>
<name>A0A4P9ZRP5_9FUNG</name>
<dbReference type="Pfam" id="PF16488">
    <property type="entry name" value="ArgoL2"/>
    <property type="match status" value="1"/>
</dbReference>
<evidence type="ECO:0000313" key="3">
    <source>
        <dbReference type="Proteomes" id="UP000268162"/>
    </source>
</evidence>
<protein>
    <submittedName>
        <fullName evidence="2">Ribonuclease H-like domain-containing protein</fullName>
    </submittedName>
</protein>
<dbReference type="AlphaFoldDB" id="A0A4P9ZRP5"/>
<dbReference type="EMBL" id="ML002956">
    <property type="protein sequence ID" value="RKP35120.1"/>
    <property type="molecule type" value="Genomic_DNA"/>
</dbReference>
<dbReference type="GO" id="GO:0003676">
    <property type="term" value="F:nucleic acid binding"/>
    <property type="evidence" value="ECO:0007669"/>
    <property type="project" value="InterPro"/>
</dbReference>
<keyword evidence="3" id="KW-1185">Reference proteome</keyword>
<dbReference type="InterPro" id="IPR036085">
    <property type="entry name" value="PAZ_dom_sf"/>
</dbReference>
<dbReference type="InterPro" id="IPR032473">
    <property type="entry name" value="Argonaute_Mid_dom"/>
</dbReference>
<feature type="domain" description="Piwi" evidence="1">
    <location>
        <begin position="542"/>
        <end position="621"/>
    </location>
</feature>
<feature type="domain" description="Piwi" evidence="1">
    <location>
        <begin position="411"/>
        <end position="515"/>
    </location>
</feature>
<organism evidence="2 3">
    <name type="scientific">Dimargaris cristalligena</name>
    <dbReference type="NCBI Taxonomy" id="215637"/>
    <lineage>
        <taxon>Eukaryota</taxon>
        <taxon>Fungi</taxon>
        <taxon>Fungi incertae sedis</taxon>
        <taxon>Zoopagomycota</taxon>
        <taxon>Kickxellomycotina</taxon>
        <taxon>Dimargaritomycetes</taxon>
        <taxon>Dimargaritales</taxon>
        <taxon>Dimargaritaceae</taxon>
        <taxon>Dimargaris</taxon>
    </lineage>
</organism>
<evidence type="ECO:0000313" key="2">
    <source>
        <dbReference type="EMBL" id="RKP35120.1"/>
    </source>
</evidence>
<dbReference type="Gene3D" id="3.30.420.10">
    <property type="entry name" value="Ribonuclease H-like superfamily/Ribonuclease H"/>
    <property type="match status" value="2"/>
</dbReference>
<dbReference type="InterPro" id="IPR003165">
    <property type="entry name" value="Piwi"/>
</dbReference>
<evidence type="ECO:0000259" key="1">
    <source>
        <dbReference type="PROSITE" id="PS50822"/>
    </source>
</evidence>
<dbReference type="STRING" id="215637.A0A4P9ZRP5"/>
<dbReference type="PANTHER" id="PTHR22891">
    <property type="entry name" value="EUKARYOTIC TRANSLATION INITIATION FACTOR 2C"/>
    <property type="match status" value="1"/>
</dbReference>
<dbReference type="Pfam" id="PF16486">
    <property type="entry name" value="ArgoN"/>
    <property type="match status" value="1"/>
</dbReference>
<dbReference type="SUPFAM" id="SSF101690">
    <property type="entry name" value="PAZ domain"/>
    <property type="match status" value="1"/>
</dbReference>
<dbReference type="Gene3D" id="3.40.50.2300">
    <property type="match status" value="1"/>
</dbReference>
<dbReference type="InterPro" id="IPR032472">
    <property type="entry name" value="ArgoL2"/>
</dbReference>
<dbReference type="Pfam" id="PF02171">
    <property type="entry name" value="Piwi"/>
    <property type="match status" value="2"/>
</dbReference>
<dbReference type="InterPro" id="IPR012337">
    <property type="entry name" value="RNaseH-like_sf"/>
</dbReference>
<gene>
    <name evidence="2" type="ORF">BJ085DRAFT_28023</name>
</gene>
<accession>A0A4P9ZRP5</accession>
<dbReference type="Pfam" id="PF08699">
    <property type="entry name" value="ArgoL1"/>
    <property type="match status" value="1"/>
</dbReference>
<proteinExistence type="predicted"/>
<sequence length="648" mass="72863">MSQCQPIAQRPDFGRLGSNIPINANCFEIKSFGEGLVHHYSIQFSPAIPSELIWGVFEVFESQQRFKLFKGTYPVFDGESSMYSPVEINPEHVIAELSMEIPRDQMWLDSSPQDKGPKQLKVALIPIKSIDLRSLRKYIAGRIELNYEVQSAISILDVAFHHRPASKYPSAKNSFYMPEGKQTISGGIEIRPGLYQSVCPTQGRVLLNVDVTAAAFYSPGPLHMVLVKCFNKTAPLELLDLTNDEWRKLKKMVSDLLCFNSNPYLKAFGIKMSDQLLSINGRQLPPPTVVYGGHSRNRKVEPKDGSWNMRGKRFFEGARIKSYGVLVLDRDNDQSRRIMSKFMEQLNQTLFDMGVDLIDIPFSDTSNPDMDIDLMQQQLPITFVHILGGLSANLSKARMEARGKFREEPQIIYVLFNPTARSVYGEIKRITETEMGIVTQCMMLSKICQPNNSQYMNNVALKVNVKLGGINGQLKLDQSLFLSNGSTMVIGADVSHPGPDNRTDPSIAAVVGSIDKSITRFASEDRVLPLYQKIIPYLYEPRHHMRFSPLNRSRGDRSGNCPAGTVVDRDVTHPTEFDFFLQSHRGLRGTSRPTRYIVLHDDNGFTADDLQQLTNQLCYLYPLGVALPSRVLCPFASYPGPLPPPQSE</sequence>
<reference evidence="3" key="1">
    <citation type="journal article" date="2018" name="Nat. Microbiol.">
        <title>Leveraging single-cell genomics to expand the fungal tree of life.</title>
        <authorList>
            <person name="Ahrendt S.R."/>
            <person name="Quandt C.A."/>
            <person name="Ciobanu D."/>
            <person name="Clum A."/>
            <person name="Salamov A."/>
            <person name="Andreopoulos B."/>
            <person name="Cheng J.F."/>
            <person name="Woyke T."/>
            <person name="Pelin A."/>
            <person name="Henrissat B."/>
            <person name="Reynolds N.K."/>
            <person name="Benny G.L."/>
            <person name="Smith M.E."/>
            <person name="James T.Y."/>
            <person name="Grigoriev I.V."/>
        </authorList>
    </citation>
    <scope>NUCLEOTIDE SEQUENCE [LARGE SCALE GENOMIC DNA]</scope>
    <source>
        <strain evidence="3">RSA 468</strain>
    </source>
</reference>
<dbReference type="InterPro" id="IPR032474">
    <property type="entry name" value="Argonaute_N"/>
</dbReference>
<dbReference type="Proteomes" id="UP000268162">
    <property type="component" value="Unassembled WGS sequence"/>
</dbReference>
<dbReference type="InterPro" id="IPR014811">
    <property type="entry name" value="ArgoL1"/>
</dbReference>
<dbReference type="SUPFAM" id="SSF53098">
    <property type="entry name" value="Ribonuclease H-like"/>
    <property type="match status" value="1"/>
</dbReference>